<dbReference type="InterPro" id="IPR027417">
    <property type="entry name" value="P-loop_NTPase"/>
</dbReference>
<evidence type="ECO:0000313" key="9">
    <source>
        <dbReference type="WBParaSite" id="SMRG1_46360.1"/>
    </source>
</evidence>
<protein>
    <recommendedName>
        <fullName evidence="7">Myosin motor domain-containing protein</fullName>
    </recommendedName>
</protein>
<feature type="domain" description="Myosin motor" evidence="7">
    <location>
        <begin position="5"/>
        <end position="925"/>
    </location>
</feature>
<dbReference type="Gene3D" id="1.20.58.530">
    <property type="match status" value="2"/>
</dbReference>
<dbReference type="GO" id="GO:0016459">
    <property type="term" value="C:myosin complex"/>
    <property type="evidence" value="ECO:0007669"/>
    <property type="project" value="UniProtKB-KW"/>
</dbReference>
<evidence type="ECO:0000256" key="1">
    <source>
        <dbReference type="ARBA" id="ARBA00022741"/>
    </source>
</evidence>
<dbReference type="GO" id="GO:0051015">
    <property type="term" value="F:actin filament binding"/>
    <property type="evidence" value="ECO:0007669"/>
    <property type="project" value="TreeGrafter"/>
</dbReference>
<evidence type="ECO:0000313" key="8">
    <source>
        <dbReference type="Proteomes" id="UP000050790"/>
    </source>
</evidence>
<dbReference type="SUPFAM" id="SSF52540">
    <property type="entry name" value="P-loop containing nucleoside triphosphate hydrolases"/>
    <property type="match status" value="1"/>
</dbReference>
<comment type="similarity">
    <text evidence="6">Belongs to the TRAFAC class myosin-kinesin ATPase superfamily. Myosin family.</text>
</comment>
<dbReference type="Gene3D" id="3.40.850.10">
    <property type="entry name" value="Kinesin motor domain"/>
    <property type="match status" value="1"/>
</dbReference>
<comment type="caution">
    <text evidence="6">Lacks conserved residue(s) required for the propagation of feature annotation.</text>
</comment>
<dbReference type="GO" id="GO:0005524">
    <property type="term" value="F:ATP binding"/>
    <property type="evidence" value="ECO:0007669"/>
    <property type="project" value="UniProtKB-UniRule"/>
</dbReference>
<keyword evidence="3 6" id="KW-0518">Myosin</keyword>
<dbReference type="PRINTS" id="PR00193">
    <property type="entry name" value="MYOSINHEAVY"/>
</dbReference>
<dbReference type="SMART" id="SM00242">
    <property type="entry name" value="MYSc"/>
    <property type="match status" value="1"/>
</dbReference>
<dbReference type="Gene3D" id="1.20.120.720">
    <property type="entry name" value="Myosin VI head, motor domain, U50 subdomain"/>
    <property type="match status" value="1"/>
</dbReference>
<proteinExistence type="inferred from homology"/>
<dbReference type="PANTHER" id="PTHR13140">
    <property type="entry name" value="MYOSIN"/>
    <property type="match status" value="1"/>
</dbReference>
<dbReference type="CDD" id="cd00124">
    <property type="entry name" value="MYSc"/>
    <property type="match status" value="1"/>
</dbReference>
<keyword evidence="2 6" id="KW-0067">ATP-binding</keyword>
<evidence type="ECO:0000259" key="7">
    <source>
        <dbReference type="PROSITE" id="PS51456"/>
    </source>
</evidence>
<keyword evidence="1 6" id="KW-0547">Nucleotide-binding</keyword>
<evidence type="ECO:0000256" key="4">
    <source>
        <dbReference type="ARBA" id="ARBA00023175"/>
    </source>
</evidence>
<keyword evidence="4 6" id="KW-0505">Motor protein</keyword>
<organism evidence="8 10">
    <name type="scientific">Schistosoma margrebowiei</name>
    <dbReference type="NCBI Taxonomy" id="48269"/>
    <lineage>
        <taxon>Eukaryota</taxon>
        <taxon>Metazoa</taxon>
        <taxon>Spiralia</taxon>
        <taxon>Lophotrochozoa</taxon>
        <taxon>Platyhelminthes</taxon>
        <taxon>Trematoda</taxon>
        <taxon>Digenea</taxon>
        <taxon>Strigeidida</taxon>
        <taxon>Schistosomatoidea</taxon>
        <taxon>Schistosomatidae</taxon>
        <taxon>Schistosoma</taxon>
    </lineage>
</organism>
<name>A0AA84ZSF6_9TREM</name>
<dbReference type="GO" id="GO:0005737">
    <property type="term" value="C:cytoplasm"/>
    <property type="evidence" value="ECO:0007669"/>
    <property type="project" value="TreeGrafter"/>
</dbReference>
<accession>A0AA84ZSF6</accession>
<dbReference type="WBParaSite" id="SMRG1_46360.2">
    <property type="protein sequence ID" value="SMRG1_46360.2"/>
    <property type="gene ID" value="SMRG1_46360"/>
</dbReference>
<dbReference type="Pfam" id="PF00063">
    <property type="entry name" value="Myosin_head"/>
    <property type="match status" value="3"/>
</dbReference>
<dbReference type="GO" id="GO:0007015">
    <property type="term" value="P:actin filament organization"/>
    <property type="evidence" value="ECO:0007669"/>
    <property type="project" value="TreeGrafter"/>
</dbReference>
<sequence length="1198" mass="137798">MTGNTIPADLLDLSTPSVTEVVESLINKYERSEIYTWLGTNILISINPKSACPQNYTCDNWNDFHEIPDCWRKPHVFSMAEECLYQLSSTQNNQSIIITGTSGSGKTEATKHILRYLTYKSSIKRQKQIAKVETYIEHTLIQSNPVLEALGNAQTQFNENSSRFGKYIRLLYDRNQILVSAKLQIYLLEKPRAVFTSQTLFSSFHVFRWFLESLSKEDQIQFGLIGCHYLVNDNDSRDDLVLQKSHSNWSCLLEAFQSLNIKDGKLLEFYKLLSVILLLNSVHFISSESCVNIDLSQINSSCLPSNSPCHSSKLNDQQNYRHQHQERQYSDDPASLATISTDDMQKITMAGKLLGIPDGELLHSFPQQFLTRLVQAGSNSHQSRRVTTYRCACTVSQAREQRDCFVKALYNSLFHFMVELINKQLNFDNTEGVVNELGILDLFGFECLDVNSFEQYCINYANERLHQTFMRIAVTNAWVELEEEGLSFQSVNNLLPTDTITTTNVTNTTNMNITDGNIDEYKPRLDSSLEKCYNTHTVKAIETNANLLEEVCLLNRVHNVNPSMKLSSTISSNHLLDPRELDWINKMQSVFTTPNCSICLYDDQIVRSPRMTNTKKHTQPTSCHVMNKQTISKPSPSKLKTYSKSACDRFIVKHYGGSVTYSVSGFVTKNLDRLPVHLLTWVKDSCTTTLDGDNNNPPTTNNNNNLIYLILSHALDTIMNNNSKHQMKSSAQLRSPLRQINIINDNQIDNSSCRQLNSSIINNVSGNDQHFVNNSISPTNNRLNANSTRRLNTVFGNFKSSVDQLLDCLSCHNLFFIRCIRPDLPSGINCTTINSLSIIDRNYVQDQLLTSGLLAALEVLRSTYYAKYTYKEFISQYRVFWQLNPHPPANQLMETEFSLLNSWYLKLIQLTRSTSKRTQLKLRRETSESTIQQQQQFVLIMLTLGLNLIPIHGCYDTSVLNKENLDISKQISIQFPIIHQFGRTCIHLTKSQFQHLITLKEFMLNRNVKVIQRFFKRCLQYKVAACRIQHWWRKILNYRKNISYHQLHSINLVSSLSNNDINNTTNQCDNKYTLNSNIPTIETLQLKEEKTIQSTSPLLLSSSSRSRSSSATFIIESIDYWPTYQQHILSRRYLPIRNNHHHHHHTIIVCQSNHNHNHLIKKQSILLNYLIPYSHKNHILKFFETIEQPIQGIFDILL</sequence>
<dbReference type="InterPro" id="IPR001609">
    <property type="entry name" value="Myosin_head_motor_dom-like"/>
</dbReference>
<dbReference type="InterPro" id="IPR036961">
    <property type="entry name" value="Kinesin_motor_dom_sf"/>
</dbReference>
<dbReference type="GO" id="GO:0016020">
    <property type="term" value="C:membrane"/>
    <property type="evidence" value="ECO:0007669"/>
    <property type="project" value="TreeGrafter"/>
</dbReference>
<dbReference type="Proteomes" id="UP000050790">
    <property type="component" value="Unassembled WGS sequence"/>
</dbReference>
<dbReference type="WBParaSite" id="SMRG1_46360.1">
    <property type="protein sequence ID" value="SMRG1_46360.1"/>
    <property type="gene ID" value="SMRG1_46360"/>
</dbReference>
<keyword evidence="5 6" id="KW-0009">Actin-binding</keyword>
<evidence type="ECO:0000256" key="3">
    <source>
        <dbReference type="ARBA" id="ARBA00023123"/>
    </source>
</evidence>
<evidence type="ECO:0000256" key="6">
    <source>
        <dbReference type="PROSITE-ProRule" id="PRU00782"/>
    </source>
</evidence>
<feature type="binding site" evidence="6">
    <location>
        <begin position="100"/>
        <end position="107"/>
    </location>
    <ligand>
        <name>ATP</name>
        <dbReference type="ChEBI" id="CHEBI:30616"/>
    </ligand>
</feature>
<evidence type="ECO:0000313" key="10">
    <source>
        <dbReference type="WBParaSite" id="SMRG1_46360.2"/>
    </source>
</evidence>
<evidence type="ECO:0000256" key="5">
    <source>
        <dbReference type="ARBA" id="ARBA00023203"/>
    </source>
</evidence>
<dbReference type="GO" id="GO:0000146">
    <property type="term" value="F:microfilament motor activity"/>
    <property type="evidence" value="ECO:0007669"/>
    <property type="project" value="TreeGrafter"/>
</dbReference>
<dbReference type="WBParaSite" id="SMRG1_46360.3">
    <property type="protein sequence ID" value="SMRG1_46360.3"/>
    <property type="gene ID" value="SMRG1_46360"/>
</dbReference>
<dbReference type="PANTHER" id="PTHR13140:SF706">
    <property type="entry name" value="DILUTE CLASS UNCONVENTIONAL MYOSIN, ISOFORM C"/>
    <property type="match status" value="1"/>
</dbReference>
<dbReference type="AlphaFoldDB" id="A0AA84ZSF6"/>
<evidence type="ECO:0000256" key="2">
    <source>
        <dbReference type="ARBA" id="ARBA00022840"/>
    </source>
</evidence>
<dbReference type="PROSITE" id="PS51456">
    <property type="entry name" value="MYOSIN_MOTOR"/>
    <property type="match status" value="1"/>
</dbReference>
<reference evidence="9 10" key="1">
    <citation type="submission" date="2023-11" db="UniProtKB">
        <authorList>
            <consortium name="WormBaseParasite"/>
        </authorList>
    </citation>
    <scope>IDENTIFICATION</scope>
</reference>